<dbReference type="AlphaFoldDB" id="A0A3M8CFC5"/>
<dbReference type="InterPro" id="IPR036492">
    <property type="entry name" value="YojF_sf"/>
</dbReference>
<comment type="caution">
    <text evidence="1">The sequence shown here is derived from an EMBL/GenBank/DDBJ whole genome shotgun (WGS) entry which is preliminary data.</text>
</comment>
<dbReference type="SUPFAM" id="SSF89442">
    <property type="entry name" value="Hypothetical protein YojF"/>
    <property type="match status" value="1"/>
</dbReference>
<dbReference type="InterPro" id="IPR014934">
    <property type="entry name" value="DUF1806"/>
</dbReference>
<dbReference type="Proteomes" id="UP000281915">
    <property type="component" value="Unassembled WGS sequence"/>
</dbReference>
<organism evidence="1 2">
    <name type="scientific">Brevibacillus panacihumi</name>
    <dbReference type="NCBI Taxonomy" id="497735"/>
    <lineage>
        <taxon>Bacteria</taxon>
        <taxon>Bacillati</taxon>
        <taxon>Bacillota</taxon>
        <taxon>Bacilli</taxon>
        <taxon>Bacillales</taxon>
        <taxon>Paenibacillaceae</taxon>
        <taxon>Brevibacillus</taxon>
    </lineage>
</organism>
<dbReference type="Gene3D" id="2.70.180.10">
    <property type="entry name" value="Hypothetical protein YojF"/>
    <property type="match status" value="1"/>
</dbReference>
<evidence type="ECO:0000313" key="2">
    <source>
        <dbReference type="Proteomes" id="UP000281915"/>
    </source>
</evidence>
<protein>
    <submittedName>
        <fullName evidence="1">DUF1806 family protein</fullName>
    </submittedName>
</protein>
<sequence length="123" mass="13834">MQPISPEKVQLLLEQFFNRDVYLHLETTNGSYAVLRGEKTISVGSFVRNVVVRFERGMITGNGPYRVGLKMEHGWIYAEGLTDWEPDSTQNGLLLAGHDEEGRLMIAFQLSVTPFGTESGEQE</sequence>
<dbReference type="RefSeq" id="WP_122914867.1">
    <property type="nucleotide sequence ID" value="NZ_JBCNED010000043.1"/>
</dbReference>
<reference evidence="1 2" key="1">
    <citation type="submission" date="2018-10" db="EMBL/GenBank/DDBJ databases">
        <title>Phylogenomics of Brevibacillus.</title>
        <authorList>
            <person name="Dunlap C."/>
        </authorList>
    </citation>
    <scope>NUCLEOTIDE SEQUENCE [LARGE SCALE GENOMIC DNA]</scope>
    <source>
        <strain evidence="1 2">JCM 15085</strain>
    </source>
</reference>
<evidence type="ECO:0000313" key="1">
    <source>
        <dbReference type="EMBL" id="RNB74436.1"/>
    </source>
</evidence>
<gene>
    <name evidence="1" type="ORF">EDM58_19890</name>
</gene>
<proteinExistence type="predicted"/>
<name>A0A3M8CFC5_9BACL</name>
<dbReference type="EMBL" id="RHHT01000051">
    <property type="protein sequence ID" value="RNB74436.1"/>
    <property type="molecule type" value="Genomic_DNA"/>
</dbReference>
<accession>A0A3M8CFC5</accession>
<dbReference type="Pfam" id="PF08830">
    <property type="entry name" value="DUF1806"/>
    <property type="match status" value="1"/>
</dbReference>